<comment type="catalytic activity">
    <reaction evidence="1">
        <text>ATP + protein L-histidine = ADP + protein N-phospho-L-histidine.</text>
        <dbReference type="EC" id="2.7.13.3"/>
    </reaction>
</comment>
<dbReference type="GO" id="GO:0003677">
    <property type="term" value="F:DNA binding"/>
    <property type="evidence" value="ECO:0007669"/>
    <property type="project" value="UniProtKB-KW"/>
</dbReference>
<evidence type="ECO:0000256" key="10">
    <source>
        <dbReference type="ARBA" id="ARBA00022989"/>
    </source>
</evidence>
<dbReference type="GO" id="GO:0005886">
    <property type="term" value="C:plasma membrane"/>
    <property type="evidence" value="ECO:0007669"/>
    <property type="project" value="UniProtKB-SubCell"/>
</dbReference>
<keyword evidence="7" id="KW-0547">Nucleotide-binding</keyword>
<dbReference type="Gene3D" id="3.40.50.2300">
    <property type="match status" value="1"/>
</dbReference>
<dbReference type="InterPro" id="IPR003594">
    <property type="entry name" value="HATPase_dom"/>
</dbReference>
<dbReference type="InterPro" id="IPR011006">
    <property type="entry name" value="CheY-like_superfamily"/>
</dbReference>
<dbReference type="SUPFAM" id="SSF47226">
    <property type="entry name" value="Histidine-containing phosphotransfer domain, HPT domain"/>
    <property type="match status" value="1"/>
</dbReference>
<evidence type="ECO:0000256" key="9">
    <source>
        <dbReference type="ARBA" id="ARBA00022840"/>
    </source>
</evidence>
<keyword evidence="12 15" id="KW-0472">Membrane</keyword>
<evidence type="ECO:0000256" key="4">
    <source>
        <dbReference type="ARBA" id="ARBA00022553"/>
    </source>
</evidence>
<dbReference type="SMART" id="SM00388">
    <property type="entry name" value="HisKA"/>
    <property type="match status" value="1"/>
</dbReference>
<dbReference type="PROSITE" id="PS50110">
    <property type="entry name" value="RESPONSE_REGULATORY"/>
    <property type="match status" value="1"/>
</dbReference>
<dbReference type="Gene3D" id="1.10.287.130">
    <property type="match status" value="1"/>
</dbReference>
<evidence type="ECO:0000259" key="16">
    <source>
        <dbReference type="PROSITE" id="PS50109"/>
    </source>
</evidence>
<dbReference type="CDD" id="cd16922">
    <property type="entry name" value="HATPase_EvgS-ArcB-TorS-like"/>
    <property type="match status" value="1"/>
</dbReference>
<reference evidence="18 19" key="1">
    <citation type="submission" date="2020-08" db="EMBL/GenBank/DDBJ databases">
        <title>Genomic Encyclopedia of Type Strains, Phase IV (KMG-IV): sequencing the most valuable type-strain genomes for metagenomic binning, comparative biology and taxonomic classification.</title>
        <authorList>
            <person name="Goeker M."/>
        </authorList>
    </citation>
    <scope>NUCLEOTIDE SEQUENCE [LARGE SCALE GENOMIC DNA]</scope>
    <source>
        <strain evidence="18 19">DSM 100044</strain>
    </source>
</reference>
<evidence type="ECO:0000256" key="1">
    <source>
        <dbReference type="ARBA" id="ARBA00000085"/>
    </source>
</evidence>
<dbReference type="PROSITE" id="PS50109">
    <property type="entry name" value="HIS_KIN"/>
    <property type="match status" value="1"/>
</dbReference>
<proteinExistence type="predicted"/>
<dbReference type="EC" id="2.7.13.3" evidence="3"/>
<evidence type="ECO:0000256" key="11">
    <source>
        <dbReference type="ARBA" id="ARBA00023012"/>
    </source>
</evidence>
<dbReference type="Gene3D" id="3.30.565.10">
    <property type="entry name" value="Histidine kinase-like ATPase, C-terminal domain"/>
    <property type="match status" value="1"/>
</dbReference>
<dbReference type="AlphaFoldDB" id="A0A7W9BH34"/>
<keyword evidence="8 18" id="KW-0418">Kinase</keyword>
<keyword evidence="6 15" id="KW-0812">Transmembrane</keyword>
<dbReference type="SMART" id="SM00448">
    <property type="entry name" value="REC"/>
    <property type="match status" value="1"/>
</dbReference>
<dbReference type="CDD" id="cd00082">
    <property type="entry name" value="HisKA"/>
    <property type="match status" value="1"/>
</dbReference>
<dbReference type="SUPFAM" id="SSF52172">
    <property type="entry name" value="CheY-like"/>
    <property type="match status" value="1"/>
</dbReference>
<dbReference type="Pfam" id="PF05227">
    <property type="entry name" value="CHASE3"/>
    <property type="match status" value="1"/>
</dbReference>
<dbReference type="Pfam" id="PF00072">
    <property type="entry name" value="Response_reg"/>
    <property type="match status" value="1"/>
</dbReference>
<dbReference type="PANTHER" id="PTHR45339">
    <property type="entry name" value="HYBRID SIGNAL TRANSDUCTION HISTIDINE KINASE J"/>
    <property type="match status" value="1"/>
</dbReference>
<dbReference type="GO" id="GO:0005524">
    <property type="term" value="F:ATP binding"/>
    <property type="evidence" value="ECO:0007669"/>
    <property type="project" value="UniProtKB-KW"/>
</dbReference>
<protein>
    <recommendedName>
        <fullName evidence="3">histidine kinase</fullName>
        <ecNumber evidence="3">2.7.13.3</ecNumber>
    </recommendedName>
</protein>
<dbReference type="InterPro" id="IPR036097">
    <property type="entry name" value="HisK_dim/P_sf"/>
</dbReference>
<dbReference type="RefSeq" id="WP_184060851.1">
    <property type="nucleotide sequence ID" value="NZ_JACIJK010000024.1"/>
</dbReference>
<organism evidence="18 19">
    <name type="scientific">Sphingomonas aerophila</name>
    <dbReference type="NCBI Taxonomy" id="1344948"/>
    <lineage>
        <taxon>Bacteria</taxon>
        <taxon>Pseudomonadati</taxon>
        <taxon>Pseudomonadota</taxon>
        <taxon>Alphaproteobacteria</taxon>
        <taxon>Sphingomonadales</taxon>
        <taxon>Sphingomonadaceae</taxon>
        <taxon>Sphingomonas</taxon>
    </lineage>
</organism>
<keyword evidence="11" id="KW-0902">Two-component regulatory system</keyword>
<evidence type="ECO:0000256" key="3">
    <source>
        <dbReference type="ARBA" id="ARBA00012438"/>
    </source>
</evidence>
<dbReference type="GO" id="GO:0000155">
    <property type="term" value="F:phosphorelay sensor kinase activity"/>
    <property type="evidence" value="ECO:0007669"/>
    <property type="project" value="InterPro"/>
</dbReference>
<feature type="domain" description="Response regulatory" evidence="17">
    <location>
        <begin position="494"/>
        <end position="616"/>
    </location>
</feature>
<evidence type="ECO:0000256" key="7">
    <source>
        <dbReference type="ARBA" id="ARBA00022741"/>
    </source>
</evidence>
<accession>A0A7W9BH34</accession>
<evidence type="ECO:0000256" key="8">
    <source>
        <dbReference type="ARBA" id="ARBA00022777"/>
    </source>
</evidence>
<comment type="subcellular location">
    <subcellularLocation>
        <location evidence="2">Membrane</location>
    </subcellularLocation>
</comment>
<dbReference type="Pfam" id="PF02518">
    <property type="entry name" value="HATPase_c"/>
    <property type="match status" value="1"/>
</dbReference>
<dbReference type="InterPro" id="IPR005467">
    <property type="entry name" value="His_kinase_dom"/>
</dbReference>
<evidence type="ECO:0000313" key="19">
    <source>
        <dbReference type="Proteomes" id="UP000546200"/>
    </source>
</evidence>
<dbReference type="InterPro" id="IPR036641">
    <property type="entry name" value="HPT_dom_sf"/>
</dbReference>
<dbReference type="InterPro" id="IPR004358">
    <property type="entry name" value="Sig_transdc_His_kin-like_C"/>
</dbReference>
<dbReference type="InterPro" id="IPR003661">
    <property type="entry name" value="HisK_dim/P_dom"/>
</dbReference>
<dbReference type="InterPro" id="IPR036890">
    <property type="entry name" value="HATPase_C_sf"/>
</dbReference>
<feature type="coiled-coil region" evidence="14">
    <location>
        <begin position="200"/>
        <end position="237"/>
    </location>
</feature>
<evidence type="ECO:0000256" key="6">
    <source>
        <dbReference type="ARBA" id="ARBA00022692"/>
    </source>
</evidence>
<sequence length="718" mass="78383">MLRSVSSPKIIIIACTILLVAAGSLTATLFVAQKNAERWVAHTLRVEDELSHARILMLKAEVFKRGYVLGGPPEFRLRALALQQKAGPALAHIRELTLDNHYQQQNIREIQQLYVRRSAITREILTQAARGNRAKATQIALSPANTALHERWDRLAEAADAAERKLLADRQIAAGRLERPMELAIASSALIFLFLVCIFVTERRRRLNQLAALNAQLEEDISRRSQLELDLLEARNNAEAAAKGKANFLANMSHEIRTPMNGVLGFTDLMLSGRLEPDQRRHAQMIADSGRAMMRLLNDILDLSKIEAGQMQNAPEHVDLRHKINNCVKLLRPAAAQKNLELHCVLDHSVPQFAVLDGLRLRQIILNLVGNAVKFTQEGSVTVAAKLEINGATSVLQIQVADTGIGISPESQAAIFQEFVQAEGNTAARFGGTGLGLSISKKLAEMMLGTLLFESQLGSGTTFTLRVPVIPAVALPSVEAGPEDMRAAPLDKVHVLLAEDHDVNQELMQAMLAHLGHTVTIVSDGAKAFEAVTEGGESGRNFDLVLMDMQMPVMDGIAATRAIREAGLTAEKLPIIALTANAYADDVANCLSAGMQAHIAKPVQLQQLGSVIRTWTTKRATPTPHAHSFISPALQAKYVSRKRDVREFAEGVLARGTFDEDTIEQMRSFLHKLAGSAGMFQEADLGLKAQELELALSDVNVEARPDIIREVLAMPLAA</sequence>
<dbReference type="CDD" id="cd17546">
    <property type="entry name" value="REC_hyHK_CKI1_RcsC-like"/>
    <property type="match status" value="1"/>
</dbReference>
<evidence type="ECO:0000256" key="15">
    <source>
        <dbReference type="SAM" id="Phobius"/>
    </source>
</evidence>
<keyword evidence="5" id="KW-0808">Transferase</keyword>
<evidence type="ECO:0000313" key="18">
    <source>
        <dbReference type="EMBL" id="MBB5717072.1"/>
    </source>
</evidence>
<dbReference type="PANTHER" id="PTHR45339:SF3">
    <property type="entry name" value="HISTIDINE KINASE"/>
    <property type="match status" value="1"/>
</dbReference>
<gene>
    <name evidence="18" type="ORF">FHS94_003947</name>
</gene>
<feature type="transmembrane region" description="Helical" evidence="15">
    <location>
        <begin position="183"/>
        <end position="201"/>
    </location>
</feature>
<feature type="modified residue" description="4-aspartylphosphate" evidence="13">
    <location>
        <position position="548"/>
    </location>
</feature>
<evidence type="ECO:0000256" key="5">
    <source>
        <dbReference type="ARBA" id="ARBA00022679"/>
    </source>
</evidence>
<dbReference type="InterPro" id="IPR007891">
    <property type="entry name" value="CHASE3"/>
</dbReference>
<dbReference type="SMART" id="SM00387">
    <property type="entry name" value="HATPase_c"/>
    <property type="match status" value="1"/>
</dbReference>
<evidence type="ECO:0000256" key="12">
    <source>
        <dbReference type="ARBA" id="ARBA00023136"/>
    </source>
</evidence>
<keyword evidence="14" id="KW-0175">Coiled coil</keyword>
<dbReference type="Proteomes" id="UP000546200">
    <property type="component" value="Unassembled WGS sequence"/>
</dbReference>
<keyword evidence="18" id="KW-0238">DNA-binding</keyword>
<evidence type="ECO:0000259" key="17">
    <source>
        <dbReference type="PROSITE" id="PS50110"/>
    </source>
</evidence>
<dbReference type="Pfam" id="PF00512">
    <property type="entry name" value="HisKA"/>
    <property type="match status" value="1"/>
</dbReference>
<name>A0A7W9BH34_9SPHN</name>
<keyword evidence="9" id="KW-0067">ATP-binding</keyword>
<dbReference type="SUPFAM" id="SSF47384">
    <property type="entry name" value="Homodimeric domain of signal transducing histidine kinase"/>
    <property type="match status" value="1"/>
</dbReference>
<dbReference type="FunFam" id="1.10.287.130:FF:000004">
    <property type="entry name" value="Ethylene receptor 1"/>
    <property type="match status" value="1"/>
</dbReference>
<dbReference type="EMBL" id="JACIJK010000024">
    <property type="protein sequence ID" value="MBB5717072.1"/>
    <property type="molecule type" value="Genomic_DNA"/>
</dbReference>
<dbReference type="PRINTS" id="PR00344">
    <property type="entry name" value="BCTRLSENSOR"/>
</dbReference>
<dbReference type="FunFam" id="3.30.565.10:FF:000010">
    <property type="entry name" value="Sensor histidine kinase RcsC"/>
    <property type="match status" value="1"/>
</dbReference>
<evidence type="ECO:0000256" key="2">
    <source>
        <dbReference type="ARBA" id="ARBA00004370"/>
    </source>
</evidence>
<keyword evidence="4 13" id="KW-0597">Phosphoprotein</keyword>
<feature type="domain" description="Histidine kinase" evidence="16">
    <location>
        <begin position="251"/>
        <end position="471"/>
    </location>
</feature>
<dbReference type="SUPFAM" id="SSF55874">
    <property type="entry name" value="ATPase domain of HSP90 chaperone/DNA topoisomerase II/histidine kinase"/>
    <property type="match status" value="1"/>
</dbReference>
<dbReference type="InterPro" id="IPR001789">
    <property type="entry name" value="Sig_transdc_resp-reg_receiver"/>
</dbReference>
<keyword evidence="19" id="KW-1185">Reference proteome</keyword>
<evidence type="ECO:0000256" key="13">
    <source>
        <dbReference type="PROSITE-ProRule" id="PRU00169"/>
    </source>
</evidence>
<keyword evidence="10 15" id="KW-1133">Transmembrane helix</keyword>
<comment type="caution">
    <text evidence="18">The sequence shown here is derived from an EMBL/GenBank/DDBJ whole genome shotgun (WGS) entry which is preliminary data.</text>
</comment>
<evidence type="ECO:0000256" key="14">
    <source>
        <dbReference type="SAM" id="Coils"/>
    </source>
</evidence>